<sequence>MESEIHAAVDPQADHMQNRHHLIFPPELLGAIFDDVVSLFPDEAHSECSESSHRTLYTSSSAQQKRCFDSFSLVCRQWQELSQVYLYRTLALEFCHEEIPHKRTLAEILAWQRLYPYLSCHVRNVKLVMFSEYGGYTDAVEGCDPRLLHTILHHFTKLRSVDLVDITFGSGLLQEYFSAPSVNWDISARPPLLKLDELKLHYTNDSFSTVDSTLVLLSWFSEVNNVLIQHECGLNWIAGIPLDDRKALIPANLKTPLLTIKSFGLDQGIIEHLLASPTFSAGILQKLTISVDGSGQNEVKLLPSASQSGVHELCLDMIRWYRMAQEDLLRSTGAQILNMIAFKDTTYLSFTRLTLKIPELPYNINTHGGISNTYLNAQSALSFFLGFIFLPVVSVQTVALVIVIGDGCEIQSDEYLAIRAACYSFGWFSFRFLDDVLPELKAVESVEVTMEGEQGKSFRLSDEQQSEARASLKRLDEKGLLRF</sequence>
<dbReference type="Proteomes" id="UP001055072">
    <property type="component" value="Unassembled WGS sequence"/>
</dbReference>
<accession>A0ACB8TQU3</accession>
<evidence type="ECO:0000313" key="2">
    <source>
        <dbReference type="Proteomes" id="UP001055072"/>
    </source>
</evidence>
<evidence type="ECO:0000313" key="1">
    <source>
        <dbReference type="EMBL" id="KAI0084441.1"/>
    </source>
</evidence>
<protein>
    <submittedName>
        <fullName evidence="1">Uncharacterized protein</fullName>
    </submittedName>
</protein>
<reference evidence="1" key="1">
    <citation type="journal article" date="2021" name="Environ. Microbiol.">
        <title>Gene family expansions and transcriptome signatures uncover fungal adaptations to wood decay.</title>
        <authorList>
            <person name="Hage H."/>
            <person name="Miyauchi S."/>
            <person name="Viragh M."/>
            <person name="Drula E."/>
            <person name="Min B."/>
            <person name="Chaduli D."/>
            <person name="Navarro D."/>
            <person name="Favel A."/>
            <person name="Norest M."/>
            <person name="Lesage-Meessen L."/>
            <person name="Balint B."/>
            <person name="Merenyi Z."/>
            <person name="de Eugenio L."/>
            <person name="Morin E."/>
            <person name="Martinez A.T."/>
            <person name="Baldrian P."/>
            <person name="Stursova M."/>
            <person name="Martinez M.J."/>
            <person name="Novotny C."/>
            <person name="Magnuson J.K."/>
            <person name="Spatafora J.W."/>
            <person name="Maurice S."/>
            <person name="Pangilinan J."/>
            <person name="Andreopoulos W."/>
            <person name="LaButti K."/>
            <person name="Hundley H."/>
            <person name="Na H."/>
            <person name="Kuo A."/>
            <person name="Barry K."/>
            <person name="Lipzen A."/>
            <person name="Henrissat B."/>
            <person name="Riley R."/>
            <person name="Ahrendt S."/>
            <person name="Nagy L.G."/>
            <person name="Grigoriev I.V."/>
            <person name="Martin F."/>
            <person name="Rosso M.N."/>
        </authorList>
    </citation>
    <scope>NUCLEOTIDE SEQUENCE</scope>
    <source>
        <strain evidence="1">CBS 384.51</strain>
    </source>
</reference>
<proteinExistence type="predicted"/>
<comment type="caution">
    <text evidence="1">The sequence shown here is derived from an EMBL/GenBank/DDBJ whole genome shotgun (WGS) entry which is preliminary data.</text>
</comment>
<keyword evidence="2" id="KW-1185">Reference proteome</keyword>
<dbReference type="EMBL" id="MU274942">
    <property type="protein sequence ID" value="KAI0084441.1"/>
    <property type="molecule type" value="Genomic_DNA"/>
</dbReference>
<gene>
    <name evidence="1" type="ORF">BDY19DRAFT_1051219</name>
</gene>
<organism evidence="1 2">
    <name type="scientific">Irpex rosettiformis</name>
    <dbReference type="NCBI Taxonomy" id="378272"/>
    <lineage>
        <taxon>Eukaryota</taxon>
        <taxon>Fungi</taxon>
        <taxon>Dikarya</taxon>
        <taxon>Basidiomycota</taxon>
        <taxon>Agaricomycotina</taxon>
        <taxon>Agaricomycetes</taxon>
        <taxon>Polyporales</taxon>
        <taxon>Irpicaceae</taxon>
        <taxon>Irpex</taxon>
    </lineage>
</organism>
<name>A0ACB8TQU3_9APHY</name>